<evidence type="ECO:0000256" key="5">
    <source>
        <dbReference type="ARBA" id="ARBA00034848"/>
    </source>
</evidence>
<evidence type="ECO:0000256" key="2">
    <source>
        <dbReference type="ARBA" id="ARBA00022670"/>
    </source>
</evidence>
<evidence type="ECO:0000256" key="6">
    <source>
        <dbReference type="ARBA" id="ARBA00034908"/>
    </source>
</evidence>
<comment type="catalytic activity">
    <reaction evidence="8">
        <text>N-terminal N(alpha)-acetyl-L-cysteinyl-L-aspartyl-[protein] + H2O = N-terminal L-aspartyl-[protein] + N-acetyl-L-cysteine</text>
        <dbReference type="Rhea" id="RHEA:74579"/>
        <dbReference type="Rhea" id="RHEA-COMP:12669"/>
        <dbReference type="Rhea" id="RHEA-COMP:18395"/>
        <dbReference type="ChEBI" id="CHEBI:15377"/>
        <dbReference type="ChEBI" id="CHEBI:64720"/>
        <dbReference type="ChEBI" id="CHEBI:78236"/>
        <dbReference type="ChEBI" id="CHEBI:193599"/>
    </reaction>
    <physiologicalReaction direction="left-to-right" evidence="8">
        <dbReference type="Rhea" id="RHEA:74580"/>
    </physiologicalReaction>
</comment>
<dbReference type="Proteomes" id="UP000694906">
    <property type="component" value="Unplaced"/>
</dbReference>
<comment type="catalytic activity">
    <reaction evidence="7">
        <text>N-terminal N(alpha)-acetyl-L-cysteinyl-L-glutamyl-[protein] + H2O = N-terminal L-glutamyl-[protein] + N-acetyl-L-cysteine</text>
        <dbReference type="Rhea" id="RHEA:74583"/>
        <dbReference type="Rhea" id="RHEA-COMP:12668"/>
        <dbReference type="Rhea" id="RHEA-COMP:18396"/>
        <dbReference type="ChEBI" id="CHEBI:15377"/>
        <dbReference type="ChEBI" id="CHEBI:64721"/>
        <dbReference type="ChEBI" id="CHEBI:78236"/>
        <dbReference type="ChEBI" id="CHEBI:193601"/>
    </reaction>
    <physiologicalReaction direction="left-to-right" evidence="7">
        <dbReference type="Rhea" id="RHEA:74584"/>
    </physiologicalReaction>
</comment>
<keyword evidence="1" id="KW-0031">Aminopeptidase</keyword>
<comment type="catalytic activity">
    <reaction evidence="9">
        <text>N-terminal N(alpha)-acetyl-L-methionyl-L-aspartyl-[protein] + H2O = N-terminal L-aspartyl-[protein] + N-acetyl-L-methionine</text>
        <dbReference type="Rhea" id="RHEA:74571"/>
        <dbReference type="Rhea" id="RHEA-COMP:12669"/>
        <dbReference type="Rhea" id="RHEA-COMP:12693"/>
        <dbReference type="ChEBI" id="CHEBI:15377"/>
        <dbReference type="ChEBI" id="CHEBI:64720"/>
        <dbReference type="ChEBI" id="CHEBI:71670"/>
        <dbReference type="ChEBI" id="CHEBI:133063"/>
    </reaction>
    <physiologicalReaction direction="left-to-right" evidence="9">
        <dbReference type="Rhea" id="RHEA:74572"/>
    </physiologicalReaction>
</comment>
<evidence type="ECO:0000256" key="10">
    <source>
        <dbReference type="ARBA" id="ARBA00093265"/>
    </source>
</evidence>
<sequence>MTSLCSPPVESSVPPPRTSAPRPLIPPPLLPDPLDLSFPLAPCSLQTPIPPPPPLPPPPATVAAPPLVYGLEKHQLLKEALEKASPNPKGREDVKRLLKLHKDRRLPKTGSELGVVASACNPSTQETDAEGSQQIQGQLGLHSETALQTRPCSRFRSDLQWILSCADLPSLIQEGPQCGLVALWMAGALLSPPSGVPLETLVQVAMDRGYTAQGEMFSVADMGRLAQETLGCQAELLRNGLGGPNRDLVLQHLLTGHPLLIPYDEDFNHEPCKRRGHKAHWAVSAGVLLGVQVVPSLGYAEDPELPGLFHPMPSMPCQPPPLPKENTSGTIFLLCKQGKSWHYQLWDYDQVQESNLQLTDFSPSRAADGREYVVPSGGVRAGLCGQALLLRPQESSH</sequence>
<dbReference type="GeneID" id="101702673"/>
<feature type="compositionally biased region" description="Pro residues" evidence="11">
    <location>
        <begin position="48"/>
        <end position="57"/>
    </location>
</feature>
<evidence type="ECO:0000256" key="3">
    <source>
        <dbReference type="ARBA" id="ARBA00022801"/>
    </source>
</evidence>
<evidence type="ECO:0000313" key="13">
    <source>
        <dbReference type="RefSeq" id="XP_021107386.1"/>
    </source>
</evidence>
<dbReference type="GO" id="GO:0006508">
    <property type="term" value="P:proteolysis"/>
    <property type="evidence" value="ECO:0007669"/>
    <property type="project" value="UniProtKB-KW"/>
</dbReference>
<dbReference type="AlphaFoldDB" id="A0AAX6SD90"/>
<dbReference type="CTD" id="284325"/>
<feature type="compositionally biased region" description="Pro residues" evidence="11">
    <location>
        <begin position="13"/>
        <end position="31"/>
    </location>
</feature>
<evidence type="ECO:0000256" key="1">
    <source>
        <dbReference type="ARBA" id="ARBA00022438"/>
    </source>
</evidence>
<dbReference type="RefSeq" id="XP_021107386.1">
    <property type="nucleotide sequence ID" value="XM_021251727.1"/>
</dbReference>
<evidence type="ECO:0000256" key="7">
    <source>
        <dbReference type="ARBA" id="ARBA00047999"/>
    </source>
</evidence>
<accession>A0AAX6SD90</accession>
<feature type="compositionally biased region" description="Low complexity" evidence="11">
    <location>
        <begin position="1"/>
        <end position="12"/>
    </location>
</feature>
<name>A0AAX6SD90_HETGA</name>
<evidence type="ECO:0000313" key="12">
    <source>
        <dbReference type="Proteomes" id="UP000694906"/>
    </source>
</evidence>
<evidence type="ECO:0000256" key="9">
    <source>
        <dbReference type="ARBA" id="ARBA00093241"/>
    </source>
</evidence>
<keyword evidence="12" id="KW-1185">Reference proteome</keyword>
<evidence type="ECO:0000256" key="8">
    <source>
        <dbReference type="ARBA" id="ARBA00049041"/>
    </source>
</evidence>
<comment type="catalytic activity">
    <reaction evidence="10">
        <text>N-terminal N(alpha)-acetyl-L-methionyl-L-glutamyl-[protein] + H2O = N-terminal L-glutamyl-[protein] + N-acetyl-L-methionine</text>
        <dbReference type="Rhea" id="RHEA:74575"/>
        <dbReference type="Rhea" id="RHEA-COMP:12668"/>
        <dbReference type="Rhea" id="RHEA-COMP:12697"/>
        <dbReference type="ChEBI" id="CHEBI:15377"/>
        <dbReference type="ChEBI" id="CHEBI:64721"/>
        <dbReference type="ChEBI" id="CHEBI:71670"/>
        <dbReference type="ChEBI" id="CHEBI:133360"/>
    </reaction>
    <physiologicalReaction direction="left-to-right" evidence="10">
        <dbReference type="Rhea" id="RHEA:74576"/>
    </physiologicalReaction>
</comment>
<dbReference type="GO" id="GO:0004177">
    <property type="term" value="F:aminopeptidase activity"/>
    <property type="evidence" value="ECO:0007669"/>
    <property type="project" value="UniProtKB-KW"/>
</dbReference>
<feature type="region of interest" description="Disordered" evidence="11">
    <location>
        <begin position="1"/>
        <end position="57"/>
    </location>
</feature>
<organism evidence="12 13">
    <name type="scientific">Heterocephalus glaber</name>
    <name type="common">Naked mole rat</name>
    <dbReference type="NCBI Taxonomy" id="10181"/>
    <lineage>
        <taxon>Eukaryota</taxon>
        <taxon>Metazoa</taxon>
        <taxon>Chordata</taxon>
        <taxon>Craniata</taxon>
        <taxon>Vertebrata</taxon>
        <taxon>Euteleostomi</taxon>
        <taxon>Mammalia</taxon>
        <taxon>Eutheria</taxon>
        <taxon>Euarchontoglires</taxon>
        <taxon>Glires</taxon>
        <taxon>Rodentia</taxon>
        <taxon>Hystricomorpha</taxon>
        <taxon>Bathyergidae</taxon>
        <taxon>Heterocephalus</taxon>
    </lineage>
</organism>
<feature type="compositionally biased region" description="Low complexity" evidence="11">
    <location>
        <begin position="32"/>
        <end position="42"/>
    </location>
</feature>
<proteinExistence type="inferred from homology"/>
<evidence type="ECO:0000256" key="11">
    <source>
        <dbReference type="SAM" id="MobiDB-lite"/>
    </source>
</evidence>
<protein>
    <recommendedName>
        <fullName evidence="5">Actin maturation protease</fullName>
    </recommendedName>
    <alternativeName>
        <fullName evidence="6">Actin aminopeptidase ACTMAP</fullName>
    </alternativeName>
</protein>
<gene>
    <name evidence="13" type="primary">CUNH19orf54</name>
</gene>
<keyword evidence="2" id="KW-0645">Protease</keyword>
<dbReference type="PANTHER" id="PTHR28631:SF1">
    <property type="entry name" value="ACTIN MATURATION PROTEASE"/>
    <property type="match status" value="1"/>
</dbReference>
<keyword evidence="3" id="KW-0378">Hydrolase</keyword>
<comment type="similarity">
    <text evidence="4">Belongs to the ACTMAP family.</text>
</comment>
<evidence type="ECO:0000256" key="4">
    <source>
        <dbReference type="ARBA" id="ARBA00034725"/>
    </source>
</evidence>
<dbReference type="PANTHER" id="PTHR28631">
    <property type="entry name" value="UPF0692 PROTEIN C19ORF54"/>
    <property type="match status" value="1"/>
</dbReference>
<dbReference type="InterPro" id="IPR040043">
    <property type="entry name" value="ACTMAP"/>
</dbReference>
<dbReference type="Pfam" id="PF21646">
    <property type="entry name" value="ACTMAP-like_C"/>
    <property type="match status" value="1"/>
</dbReference>
<reference evidence="13" key="1">
    <citation type="submission" date="2025-08" db="UniProtKB">
        <authorList>
            <consortium name="RefSeq"/>
        </authorList>
    </citation>
    <scope>IDENTIFICATION</scope>
</reference>